<reference evidence="3 4" key="1">
    <citation type="journal article" date="2023" name="ISME J.">
        <title>Thermophilic Dehalococcoidia with unusual traits shed light on an unexpected past.</title>
        <authorList>
            <person name="Palmer M."/>
            <person name="Covington J.K."/>
            <person name="Zhou E.M."/>
            <person name="Thomas S.C."/>
            <person name="Habib N."/>
            <person name="Seymour C.O."/>
            <person name="Lai D."/>
            <person name="Johnston J."/>
            <person name="Hashimi A."/>
            <person name="Jiao J.Y."/>
            <person name="Muok A.R."/>
            <person name="Liu L."/>
            <person name="Xian W.D."/>
            <person name="Zhi X.Y."/>
            <person name="Li M.M."/>
            <person name="Silva L.P."/>
            <person name="Bowen B.P."/>
            <person name="Louie K."/>
            <person name="Briegel A."/>
            <person name="Pett-Ridge J."/>
            <person name="Weber P.K."/>
            <person name="Tocheva E.I."/>
            <person name="Woyke T."/>
            <person name="Northen T.R."/>
            <person name="Mayali X."/>
            <person name="Li W.J."/>
            <person name="Hedlund B.P."/>
        </authorList>
    </citation>
    <scope>NUCLEOTIDE SEQUENCE [LARGE SCALE GENOMIC DNA]</scope>
    <source>
        <strain evidence="3 4">YIM 72310</strain>
    </source>
</reference>
<evidence type="ECO:0000313" key="3">
    <source>
        <dbReference type="EMBL" id="WBL36984.1"/>
    </source>
</evidence>
<name>A0ABY7M8X7_9CHLR</name>
<sequence>MLHGGRRRNLVLAAACAALIAGAAAAGTRAESPATAPGATAAASPTATALAAPTPTPWTPPPAAPARSAPPAGDWPGFGPVTADPVRVRTGDGDCLNVRYLPGLSGQGAPRECAAEGTLLWLWGEPADADGENWRYALGRGWVAVRYTEPAPGARQGFGPFASVTAVAGALGEWSQVAAADSGGTVSRSPWLPFNAGWSGVRPSPLSPSGRFVAAGQFDPDMAGGVVFDTATGAAAELNGALPVMWGPGDRLAVRIPAVCDACPGGYGWTSPPFREVRPFAGPASWNLAWLPDGSGVVTWVPDAGLRVETLEGGERTIPLAVPPEEWPGELTVSPSGTKALLVPFTGPVRVVDLESGSVREFARPAPGFVRGRCGGSPGLTSAWADEETVAWHELLQGDGGNGIVVANLRTGERRVYPFVNVLDLRPAGAGLLTFTVQDYAGEKGELPAMSWLLDPRTGDAWPAAGGMFGQWR</sequence>
<keyword evidence="2" id="KW-0732">Signal</keyword>
<feature type="signal peptide" evidence="2">
    <location>
        <begin position="1"/>
        <end position="26"/>
    </location>
</feature>
<feature type="chain" id="PRO_5045544023" description="SH3 domain-containing protein" evidence="2">
    <location>
        <begin position="27"/>
        <end position="473"/>
    </location>
</feature>
<feature type="compositionally biased region" description="Low complexity" evidence="1">
    <location>
        <begin position="33"/>
        <end position="53"/>
    </location>
</feature>
<dbReference type="RefSeq" id="WP_270057500.1">
    <property type="nucleotide sequence ID" value="NZ_CP115149.1"/>
</dbReference>
<dbReference type="SUPFAM" id="SSF82171">
    <property type="entry name" value="DPP6 N-terminal domain-like"/>
    <property type="match status" value="1"/>
</dbReference>
<evidence type="ECO:0000256" key="2">
    <source>
        <dbReference type="SAM" id="SignalP"/>
    </source>
</evidence>
<evidence type="ECO:0000313" key="4">
    <source>
        <dbReference type="Proteomes" id="UP001212803"/>
    </source>
</evidence>
<organism evidence="3 4">
    <name type="scientific">Tepidiforma flava</name>
    <dbReference type="NCBI Taxonomy" id="3004094"/>
    <lineage>
        <taxon>Bacteria</taxon>
        <taxon>Bacillati</taxon>
        <taxon>Chloroflexota</taxon>
        <taxon>Tepidiformia</taxon>
        <taxon>Tepidiformales</taxon>
        <taxon>Tepidiformaceae</taxon>
        <taxon>Tepidiforma</taxon>
    </lineage>
</organism>
<proteinExistence type="predicted"/>
<feature type="compositionally biased region" description="Pro residues" evidence="1">
    <location>
        <begin position="54"/>
        <end position="64"/>
    </location>
</feature>
<protein>
    <recommendedName>
        <fullName evidence="5">SH3 domain-containing protein</fullName>
    </recommendedName>
</protein>
<gene>
    <name evidence="3" type="ORF">O0235_05310</name>
</gene>
<accession>A0ABY7M8X7</accession>
<evidence type="ECO:0008006" key="5">
    <source>
        <dbReference type="Google" id="ProtNLM"/>
    </source>
</evidence>
<keyword evidence="4" id="KW-1185">Reference proteome</keyword>
<dbReference type="Proteomes" id="UP001212803">
    <property type="component" value="Chromosome"/>
</dbReference>
<dbReference type="EMBL" id="CP115149">
    <property type="protein sequence ID" value="WBL36984.1"/>
    <property type="molecule type" value="Genomic_DNA"/>
</dbReference>
<feature type="region of interest" description="Disordered" evidence="1">
    <location>
        <begin position="33"/>
        <end position="86"/>
    </location>
</feature>
<evidence type="ECO:0000256" key="1">
    <source>
        <dbReference type="SAM" id="MobiDB-lite"/>
    </source>
</evidence>